<comment type="caution">
    <text evidence="2">The sequence shown here is derived from an EMBL/GenBank/DDBJ whole genome shotgun (WGS) entry which is preliminary data.</text>
</comment>
<reference evidence="2" key="1">
    <citation type="submission" date="2020-10" db="EMBL/GenBank/DDBJ databases">
        <authorList>
            <person name="Gilroy R."/>
        </authorList>
    </citation>
    <scope>NUCLEOTIDE SEQUENCE</scope>
    <source>
        <strain evidence="2">CHK152-2994</strain>
    </source>
</reference>
<gene>
    <name evidence="2" type="ORF">IAD41_06475</name>
</gene>
<sequence>KPLLLLNPSRGGGGLNSAPEKQYAFTLAEVLITLGIIGIVAAMTLPSLINNQRNKALQTALKKAYSRHSDALMLVKAEAGVDNIFNEFVIYDKNAGGYYRKNEFINMYRSKLKIIGKCKYKKRIRNYSNTEDAYIDIGGTATPKTLLSDGTCMDLVINAGTIGITIDINGADKGPNRLGHDVFTFHVNKKGMWEPVKMTKLYTDAELEDLKNQYLSQSENGQLSASQIAGIEQKGRPCSIKSKQKGNGIGCTWYALNDINPDDNSSRYWENLPK</sequence>
<dbReference type="EMBL" id="DVJO01000141">
    <property type="protein sequence ID" value="HIS83230.1"/>
    <property type="molecule type" value="Genomic_DNA"/>
</dbReference>
<dbReference type="Proteomes" id="UP000824139">
    <property type="component" value="Unassembled WGS sequence"/>
</dbReference>
<evidence type="ECO:0000313" key="2">
    <source>
        <dbReference type="EMBL" id="HIS83230.1"/>
    </source>
</evidence>
<proteinExistence type="predicted"/>
<feature type="transmembrane region" description="Helical" evidence="1">
    <location>
        <begin position="23"/>
        <end position="45"/>
    </location>
</feature>
<name>A0A9D1K3S7_9BACT</name>
<keyword evidence="1" id="KW-0812">Transmembrane</keyword>
<accession>A0A9D1K3S7</accession>
<keyword evidence="1" id="KW-1133">Transmembrane helix</keyword>
<dbReference type="SUPFAM" id="SSF54523">
    <property type="entry name" value="Pili subunits"/>
    <property type="match status" value="1"/>
</dbReference>
<evidence type="ECO:0000256" key="1">
    <source>
        <dbReference type="SAM" id="Phobius"/>
    </source>
</evidence>
<feature type="non-terminal residue" evidence="2">
    <location>
        <position position="1"/>
    </location>
</feature>
<dbReference type="Gene3D" id="3.30.700.10">
    <property type="entry name" value="Glycoprotein, Type 4 Pilin"/>
    <property type="match status" value="1"/>
</dbReference>
<dbReference type="NCBIfam" id="TIGR02532">
    <property type="entry name" value="IV_pilin_GFxxxE"/>
    <property type="match status" value="1"/>
</dbReference>
<dbReference type="InterPro" id="IPR012902">
    <property type="entry name" value="N_methyl_site"/>
</dbReference>
<dbReference type="InterPro" id="IPR045584">
    <property type="entry name" value="Pilin-like"/>
</dbReference>
<organism evidence="2 3">
    <name type="scientific">Candidatus Scatenecus faecavium</name>
    <dbReference type="NCBI Taxonomy" id="2840915"/>
    <lineage>
        <taxon>Bacteria</taxon>
        <taxon>Candidatus Scatenecus</taxon>
    </lineage>
</organism>
<dbReference type="AlphaFoldDB" id="A0A9D1K3S7"/>
<protein>
    <submittedName>
        <fullName evidence="2">Type II secretion system protein</fullName>
    </submittedName>
</protein>
<keyword evidence="1" id="KW-0472">Membrane</keyword>
<reference evidence="2" key="2">
    <citation type="journal article" date="2021" name="PeerJ">
        <title>Extensive microbial diversity within the chicken gut microbiome revealed by metagenomics and culture.</title>
        <authorList>
            <person name="Gilroy R."/>
            <person name="Ravi A."/>
            <person name="Getino M."/>
            <person name="Pursley I."/>
            <person name="Horton D.L."/>
            <person name="Alikhan N.F."/>
            <person name="Baker D."/>
            <person name="Gharbi K."/>
            <person name="Hall N."/>
            <person name="Watson M."/>
            <person name="Adriaenssens E.M."/>
            <person name="Foster-Nyarko E."/>
            <person name="Jarju S."/>
            <person name="Secka A."/>
            <person name="Antonio M."/>
            <person name="Oren A."/>
            <person name="Chaudhuri R.R."/>
            <person name="La Ragione R."/>
            <person name="Hildebrand F."/>
            <person name="Pallen M.J."/>
        </authorList>
    </citation>
    <scope>NUCLEOTIDE SEQUENCE</scope>
    <source>
        <strain evidence="2">CHK152-2994</strain>
    </source>
</reference>
<evidence type="ECO:0000313" key="3">
    <source>
        <dbReference type="Proteomes" id="UP000824139"/>
    </source>
</evidence>
<dbReference type="Pfam" id="PF07963">
    <property type="entry name" value="N_methyl"/>
    <property type="match status" value="1"/>
</dbReference>